<keyword evidence="1" id="KW-0175">Coiled coil</keyword>
<protein>
    <submittedName>
        <fullName evidence="3">Uncharacterized protein</fullName>
    </submittedName>
</protein>
<sequence>MKTETGNGAVLRLEEGNGSDPETNVDRAASRDASSSPSWMDDGSAGGPPQGEGNLTHASIGAVAEASQPKAASKPASAAPTEAADAQDADEGTVAAALAAAAGVLADGPAVADPATDGAMDAGAAVDATGCSPKPRWNREDALRAIHAAAKRDKERAVAAALKEAARVHEEEMAQALKDADRERGEALEMLRGELRREREERQHLENEVTELKSKLTAAKRSACNRVLQLQKDVSDLNAKLGLATDFFNKEHDEVARLQRKLGASEQAQAQLSEMVQQLVRTRGAAVDPTAALSALAAVAASTAALEDAAAPAAGNADVSGAVVPTGAGDSNNGASGSNPCSGDEADRLQRPSPPPAGLMKTGSPPPGVLGEAARAKAAAKPQVVHVIHQKPPQGFRGPTLGTVRPAAPPAHREHRMSDPGMQSPLAVVAAAAAAVQQRDRERELLAARQREVREATREAALRELAGCDDGETAPPLNLGTVRHASASGLVVLQQGPVGPRPLGPLVLTRTSAPDLGGPGGDMGLNEDEGMTGGAQLPMQFQLRHQSHLRPQPLQAIMRPAQMQGGMGATGPVPSARAGPGGVGTGLALLAEAADGGWPQQGGPVLQLQHVGANGPNGDAAQRLDVVAARLRLAQILRNGGY</sequence>
<evidence type="ECO:0000256" key="1">
    <source>
        <dbReference type="SAM" id="Coils"/>
    </source>
</evidence>
<evidence type="ECO:0000313" key="3">
    <source>
        <dbReference type="EMBL" id="KAG2482994.1"/>
    </source>
</evidence>
<gene>
    <name evidence="3" type="ORF">HYH03_018119</name>
</gene>
<dbReference type="EMBL" id="JAEHOE010000194">
    <property type="protein sequence ID" value="KAG2482994.1"/>
    <property type="molecule type" value="Genomic_DNA"/>
</dbReference>
<organism evidence="3 4">
    <name type="scientific">Edaphochlamys debaryana</name>
    <dbReference type="NCBI Taxonomy" id="47281"/>
    <lineage>
        <taxon>Eukaryota</taxon>
        <taxon>Viridiplantae</taxon>
        <taxon>Chlorophyta</taxon>
        <taxon>core chlorophytes</taxon>
        <taxon>Chlorophyceae</taxon>
        <taxon>CS clade</taxon>
        <taxon>Chlamydomonadales</taxon>
        <taxon>Chlamydomonadales incertae sedis</taxon>
        <taxon>Edaphochlamys</taxon>
    </lineage>
</organism>
<evidence type="ECO:0000256" key="2">
    <source>
        <dbReference type="SAM" id="MobiDB-lite"/>
    </source>
</evidence>
<feature type="compositionally biased region" description="Low complexity" evidence="2">
    <location>
        <begin position="64"/>
        <end position="84"/>
    </location>
</feature>
<comment type="caution">
    <text evidence="3">The sequence shown here is derived from an EMBL/GenBank/DDBJ whole genome shotgun (WGS) entry which is preliminary data.</text>
</comment>
<evidence type="ECO:0000313" key="4">
    <source>
        <dbReference type="Proteomes" id="UP000612055"/>
    </source>
</evidence>
<proteinExistence type="predicted"/>
<feature type="region of interest" description="Disordered" evidence="2">
    <location>
        <begin position="324"/>
        <end position="377"/>
    </location>
</feature>
<dbReference type="AlphaFoldDB" id="A0A836BPR0"/>
<feature type="coiled-coil region" evidence="1">
    <location>
        <begin position="159"/>
        <end position="222"/>
    </location>
</feature>
<keyword evidence="4" id="KW-1185">Reference proteome</keyword>
<accession>A0A836BPR0</accession>
<feature type="compositionally biased region" description="Low complexity" evidence="2">
    <location>
        <begin position="324"/>
        <end position="339"/>
    </location>
</feature>
<name>A0A836BPR0_9CHLO</name>
<feature type="region of interest" description="Disordered" evidence="2">
    <location>
        <begin position="1"/>
        <end position="90"/>
    </location>
</feature>
<reference evidence="3" key="1">
    <citation type="journal article" date="2020" name="bioRxiv">
        <title>Comparative genomics of Chlamydomonas.</title>
        <authorList>
            <person name="Craig R.J."/>
            <person name="Hasan A.R."/>
            <person name="Ness R.W."/>
            <person name="Keightley P.D."/>
        </authorList>
    </citation>
    <scope>NUCLEOTIDE SEQUENCE</scope>
    <source>
        <strain evidence="3">CCAP 11/70</strain>
    </source>
</reference>
<dbReference type="Proteomes" id="UP000612055">
    <property type="component" value="Unassembled WGS sequence"/>
</dbReference>